<dbReference type="Gene3D" id="1.10.3290.10">
    <property type="entry name" value="Fido-like domain"/>
    <property type="match status" value="1"/>
</dbReference>
<organism evidence="1 2">
    <name type="scientific">Limosilactobacillus reuteri</name>
    <name type="common">Lactobacillus reuteri</name>
    <dbReference type="NCBI Taxonomy" id="1598"/>
    <lineage>
        <taxon>Bacteria</taxon>
        <taxon>Bacillati</taxon>
        <taxon>Bacillota</taxon>
        <taxon>Bacilli</taxon>
        <taxon>Lactobacillales</taxon>
        <taxon>Lactobacillaceae</taxon>
        <taxon>Limosilactobacillus</taxon>
    </lineage>
</organism>
<sequence>MTDNTALAQFIASFGSLNGYGSTVAQTKRALDTGNTNVLQQNNEDVPIFKDALAGITAVKKSGFTVDGIININKAFKYSEEEDPKIPGHLRNSMYNPDDNIAITIDTAGKDHYFPPEVVYKADLQKIIDEFRNSAQTKQDAWLVFAKLAKLQPFQDGNKRTALIAANAAYNVWEKENYLVLPFNELDRAEFTINLMRFYGAKDSSEEDRAFSKMLTLLPNDNEQIYHRSINKQKEFNVKTMNIKPLFRNNHKGLRR</sequence>
<dbReference type="InterPro" id="IPR003812">
    <property type="entry name" value="Fido"/>
</dbReference>
<dbReference type="PROSITE" id="PS51459">
    <property type="entry name" value="FIDO"/>
    <property type="match status" value="1"/>
</dbReference>
<proteinExistence type="predicted"/>
<dbReference type="RefSeq" id="WP_020843051.1">
    <property type="nucleotide sequence ID" value="NZ_CP041676.1"/>
</dbReference>
<dbReference type="EMBL" id="CP041676">
    <property type="protein sequence ID" value="QDR72721.1"/>
    <property type="molecule type" value="Genomic_DNA"/>
</dbReference>
<dbReference type="InterPro" id="IPR036597">
    <property type="entry name" value="Fido-like_dom_sf"/>
</dbReference>
<dbReference type="Pfam" id="PF02661">
    <property type="entry name" value="Fic"/>
    <property type="match status" value="1"/>
</dbReference>
<evidence type="ECO:0000313" key="1">
    <source>
        <dbReference type="EMBL" id="QDR72721.1"/>
    </source>
</evidence>
<dbReference type="SUPFAM" id="SSF140931">
    <property type="entry name" value="Fic-like"/>
    <property type="match status" value="1"/>
</dbReference>
<dbReference type="Proteomes" id="UP000316394">
    <property type="component" value="Chromosome"/>
</dbReference>
<accession>A0A1C1ZDI2</accession>
<name>A0A1C1ZDI2_LIMRT</name>
<protein>
    <submittedName>
        <fullName evidence="1">Fic family protein</fullName>
    </submittedName>
</protein>
<dbReference type="AlphaFoldDB" id="A0A1C1ZDI2"/>
<evidence type="ECO:0000313" key="2">
    <source>
        <dbReference type="Proteomes" id="UP000316394"/>
    </source>
</evidence>
<reference evidence="1 2" key="1">
    <citation type="submission" date="2019-07" db="EMBL/GenBank/DDBJ databases">
        <title>Gastrointestinal microbiota of Peromyscus leucopus, the white-footed mouse.</title>
        <authorList>
            <person name="Milovic A."/>
            <person name="Bassam K."/>
            <person name="Barbour A.G."/>
        </authorList>
    </citation>
    <scope>NUCLEOTIDE SEQUENCE [LARGE SCALE GENOMIC DNA]</scope>
    <source>
        <strain evidence="1 2">LL7</strain>
    </source>
</reference>
<gene>
    <name evidence="1" type="ORF">FOD75_06300</name>
</gene>